<proteinExistence type="predicted"/>
<evidence type="ECO:0000313" key="3">
    <source>
        <dbReference type="Proteomes" id="UP000835052"/>
    </source>
</evidence>
<keyword evidence="1" id="KW-1133">Transmembrane helix</keyword>
<feature type="transmembrane region" description="Helical" evidence="1">
    <location>
        <begin position="234"/>
        <end position="257"/>
    </location>
</feature>
<gene>
    <name evidence="2" type="ORF">CAUJ_LOCUS9018</name>
</gene>
<organism evidence="2 3">
    <name type="scientific">Caenorhabditis auriculariae</name>
    <dbReference type="NCBI Taxonomy" id="2777116"/>
    <lineage>
        <taxon>Eukaryota</taxon>
        <taxon>Metazoa</taxon>
        <taxon>Ecdysozoa</taxon>
        <taxon>Nematoda</taxon>
        <taxon>Chromadorea</taxon>
        <taxon>Rhabditida</taxon>
        <taxon>Rhabditina</taxon>
        <taxon>Rhabditomorpha</taxon>
        <taxon>Rhabditoidea</taxon>
        <taxon>Rhabditidae</taxon>
        <taxon>Peloderinae</taxon>
        <taxon>Caenorhabditis</taxon>
    </lineage>
</organism>
<dbReference type="PANTHER" id="PTHR37446">
    <property type="entry name" value="CLAUDIN-LIKE IN CAENORHABDITIS"/>
    <property type="match status" value="1"/>
</dbReference>
<comment type="caution">
    <text evidence="2">The sequence shown here is derived from an EMBL/GenBank/DDBJ whole genome shotgun (WGS) entry which is preliminary data.</text>
</comment>
<evidence type="ECO:0000256" key="1">
    <source>
        <dbReference type="SAM" id="Phobius"/>
    </source>
</evidence>
<dbReference type="PANTHER" id="PTHR37446:SF1">
    <property type="entry name" value="CLAUDIN"/>
    <property type="match status" value="1"/>
</dbReference>
<dbReference type="EMBL" id="CAJGYM010000032">
    <property type="protein sequence ID" value="CAD6193099.1"/>
    <property type="molecule type" value="Genomic_DNA"/>
</dbReference>
<evidence type="ECO:0000313" key="2">
    <source>
        <dbReference type="EMBL" id="CAD6193099.1"/>
    </source>
</evidence>
<name>A0A8S1HAQ4_9PELO</name>
<keyword evidence="1" id="KW-0812">Transmembrane</keyword>
<dbReference type="Proteomes" id="UP000835052">
    <property type="component" value="Unassembled WGS sequence"/>
</dbReference>
<dbReference type="AlphaFoldDB" id="A0A8S1HAQ4"/>
<keyword evidence="3" id="KW-1185">Reference proteome</keyword>
<sequence>MIHGRQQELYCKTSVTLNKRSKNVLLVPGNSSRFEPRLELSFVTIFVSTLLRYADRLHIRSDGWHAASFLLYKYRRITRNVSDYRMCLSGFTQILYGIAMVGCAILTAVALFTPSWNTLKNDFNHPDEWNGLMPWTCVAHSQGATCHDWWANLPGWMRCVVVCMILALIVEIVAIIWNIITFCACCCKKYIIHPLTILAVIVTILLLITVIVYAANYTGAFSSPNIENSLGYSYWLTVGALVLAAADVIIGALTVCLGENCC</sequence>
<dbReference type="OrthoDB" id="5823731at2759"/>
<dbReference type="Pfam" id="PF06653">
    <property type="entry name" value="Claudin_3"/>
    <property type="match status" value="1"/>
</dbReference>
<reference evidence="2" key="1">
    <citation type="submission" date="2020-10" db="EMBL/GenBank/DDBJ databases">
        <authorList>
            <person name="Kikuchi T."/>
        </authorList>
    </citation>
    <scope>NUCLEOTIDE SEQUENCE</scope>
    <source>
        <strain evidence="2">NKZ352</strain>
    </source>
</reference>
<feature type="transmembrane region" description="Helical" evidence="1">
    <location>
        <begin position="94"/>
        <end position="113"/>
    </location>
</feature>
<keyword evidence="1" id="KW-0472">Membrane</keyword>
<protein>
    <submittedName>
        <fullName evidence="2">Uncharacterized protein</fullName>
    </submittedName>
</protein>
<feature type="transmembrane region" description="Helical" evidence="1">
    <location>
        <begin position="155"/>
        <end position="180"/>
    </location>
</feature>
<dbReference type="Gene3D" id="1.20.140.150">
    <property type="match status" value="1"/>
</dbReference>
<dbReference type="InterPro" id="IPR009545">
    <property type="entry name" value="Claudin-like"/>
</dbReference>
<feature type="transmembrane region" description="Helical" evidence="1">
    <location>
        <begin position="192"/>
        <end position="214"/>
    </location>
</feature>
<accession>A0A8S1HAQ4</accession>